<organism evidence="2">
    <name type="scientific">marine metagenome</name>
    <dbReference type="NCBI Taxonomy" id="408172"/>
    <lineage>
        <taxon>unclassified sequences</taxon>
        <taxon>metagenomes</taxon>
        <taxon>ecological metagenomes</taxon>
    </lineage>
</organism>
<feature type="domain" description="FAS1-like dehydratase" evidence="1">
    <location>
        <begin position="15"/>
        <end position="146"/>
    </location>
</feature>
<dbReference type="SUPFAM" id="SSF54637">
    <property type="entry name" value="Thioesterase/thiol ester dehydrase-isomerase"/>
    <property type="match status" value="1"/>
</dbReference>
<dbReference type="AlphaFoldDB" id="A0A381YHK9"/>
<evidence type="ECO:0000259" key="1">
    <source>
        <dbReference type="Pfam" id="PF13452"/>
    </source>
</evidence>
<sequence length="159" mass="17589">VPESESVITQEMKDAVGVESDPAIYVIEKGAIIRFAQAIGDNNAIFNREDDARKTRYKGLVAPPTFLRSIAHVETPEPKIKVSSPYPANVDGGSEWEYFEPIHAGDTITATTYLSDVHERQGGRFGNMLIMVRETKYVNQFGNVAALQRTTGISYQPPD</sequence>
<dbReference type="InterPro" id="IPR029069">
    <property type="entry name" value="HotDog_dom_sf"/>
</dbReference>
<protein>
    <recommendedName>
        <fullName evidence="1">FAS1-like dehydratase domain-containing protein</fullName>
    </recommendedName>
</protein>
<gene>
    <name evidence="2" type="ORF">METZ01_LOCUS128867</name>
</gene>
<accession>A0A381YHK9</accession>
<dbReference type="InterPro" id="IPR039569">
    <property type="entry name" value="FAS1-like_DH_region"/>
</dbReference>
<dbReference type="Pfam" id="PF13452">
    <property type="entry name" value="FAS1_DH_region"/>
    <property type="match status" value="1"/>
</dbReference>
<dbReference type="EMBL" id="UINC01018159">
    <property type="protein sequence ID" value="SVA76013.1"/>
    <property type="molecule type" value="Genomic_DNA"/>
</dbReference>
<dbReference type="Gene3D" id="3.10.129.10">
    <property type="entry name" value="Hotdog Thioesterase"/>
    <property type="match status" value="1"/>
</dbReference>
<proteinExistence type="predicted"/>
<feature type="non-terminal residue" evidence="2">
    <location>
        <position position="1"/>
    </location>
</feature>
<evidence type="ECO:0000313" key="2">
    <source>
        <dbReference type="EMBL" id="SVA76013.1"/>
    </source>
</evidence>
<dbReference type="CDD" id="cd03441">
    <property type="entry name" value="R_hydratase_like"/>
    <property type="match status" value="1"/>
</dbReference>
<name>A0A381YHK9_9ZZZZ</name>
<reference evidence="2" key="1">
    <citation type="submission" date="2018-05" db="EMBL/GenBank/DDBJ databases">
        <authorList>
            <person name="Lanie J.A."/>
            <person name="Ng W.-L."/>
            <person name="Kazmierczak K.M."/>
            <person name="Andrzejewski T.M."/>
            <person name="Davidsen T.M."/>
            <person name="Wayne K.J."/>
            <person name="Tettelin H."/>
            <person name="Glass J.I."/>
            <person name="Rusch D."/>
            <person name="Podicherti R."/>
            <person name="Tsui H.-C.T."/>
            <person name="Winkler M.E."/>
        </authorList>
    </citation>
    <scope>NUCLEOTIDE SEQUENCE</scope>
</reference>